<comment type="caution">
    <text evidence="2">The sequence shown here is derived from an EMBL/GenBank/DDBJ whole genome shotgun (WGS) entry which is preliminary data.</text>
</comment>
<feature type="repeat" description="TPR" evidence="1">
    <location>
        <begin position="10"/>
        <end position="43"/>
    </location>
</feature>
<sequence length="983" mass="111365">MSTTAAKDDATEFKDKGNTKFKQQLYQDAIKFYMKAEAADPEEAVYSSNLSAAFYETGDYALCFEAICRAAQKISGAKEASPLFSRLAARLAKTLCFGLRAGQITFDSIQRHAEAIQGFSDIAKRTDAAGELVASWADWQRIEKDQERVTAAAAQARSRLSSLPIFKLSTDSSLHFFTLGHDKPMSIVDDWGAHDLDRDPLHLDQLPTTTLSRLAFFFGGVGDARHVYGSIIGIHAAFNRLSKNKKSKFRTHFTLLDIHPTALARDLCMFLLLDELLRKEGSYDQETVIEIKATIFYTFLGVIVPPYCHRRFHALVKNVIERLQQSPPLLPAWIHVNADSIPGILRSLHHWDAGLANKTTKEMLRYHNSWEGPKDILKDALASEAGAGYREMKEQRQKESEEIVSRKTDDQVISFFQPMGRTQGFDPCPGLDKPVTRKLWLDIAREGMVKWLMGELDDEEDDIGSDAGDIFQSEMKWYEKTRTFVPPAVLRKRYDGLNEAWSSIRRSPGKSVPRFSMITNHVNRDWRPNSSLFDAQTKPHIGYPNMENLNMFGSVSLLSQFNRRMTPASKRKSINEDHPSLSVGEIFFDSVVDALKTLQGRMTLEFLQGDLMHELARMRLKADHTRPAHFPRTYMRMWLSNVPDYTHGVLNEAIYAVQSLECEPGSVAGANCMLNKGSWSNGDELCYHYAHLLPHEMPRFLGCKITEIDPWGAIKIERLPTPIPAQSLATQSELHTWLTRVLFSTLAPGFSSTNANARIDYPNNLVVFIDLLIRLHGVGFPEHWLSAFINAILSDTLTTDVAPYLGQFPIPSSERRRCVPRRKVNLEPWHVDLENILAGSWEALPFPISFPLTFARSHEELVQLQVDASPRAFTYASLHMLSRQAPVLGLLLFRGKVGRNSADHLAQNIHQVLEGKLGTDHSVHILTMVDEFDIKTGKIRWRMNQQRFKQMQEEGGWVMAPYRSDARESIVSQPFPSGSWRKM</sequence>
<dbReference type="InterPro" id="IPR019734">
    <property type="entry name" value="TPR_rpt"/>
</dbReference>
<proteinExistence type="predicted"/>
<dbReference type="SUPFAM" id="SSF48452">
    <property type="entry name" value="TPR-like"/>
    <property type="match status" value="1"/>
</dbReference>
<evidence type="ECO:0000313" key="3">
    <source>
        <dbReference type="Proteomes" id="UP000292702"/>
    </source>
</evidence>
<dbReference type="PROSITE" id="PS50005">
    <property type="entry name" value="TPR"/>
    <property type="match status" value="1"/>
</dbReference>
<accession>A0A4R0RC85</accession>
<dbReference type="OrthoDB" id="2423701at2759"/>
<dbReference type="AlphaFoldDB" id="A0A4R0RC85"/>
<gene>
    <name evidence="2" type="ORF">EIP91_003904</name>
</gene>
<evidence type="ECO:0000256" key="1">
    <source>
        <dbReference type="PROSITE-ProRule" id="PRU00339"/>
    </source>
</evidence>
<keyword evidence="3" id="KW-1185">Reference proteome</keyword>
<dbReference type="InterPro" id="IPR011990">
    <property type="entry name" value="TPR-like_helical_dom_sf"/>
</dbReference>
<evidence type="ECO:0000313" key="2">
    <source>
        <dbReference type="EMBL" id="TCD64576.1"/>
    </source>
</evidence>
<keyword evidence="1" id="KW-0802">TPR repeat</keyword>
<organism evidence="2 3">
    <name type="scientific">Steccherinum ochraceum</name>
    <dbReference type="NCBI Taxonomy" id="92696"/>
    <lineage>
        <taxon>Eukaryota</taxon>
        <taxon>Fungi</taxon>
        <taxon>Dikarya</taxon>
        <taxon>Basidiomycota</taxon>
        <taxon>Agaricomycotina</taxon>
        <taxon>Agaricomycetes</taxon>
        <taxon>Polyporales</taxon>
        <taxon>Steccherinaceae</taxon>
        <taxon>Steccherinum</taxon>
    </lineage>
</organism>
<dbReference type="Gene3D" id="1.25.40.10">
    <property type="entry name" value="Tetratricopeptide repeat domain"/>
    <property type="match status" value="1"/>
</dbReference>
<dbReference type="EMBL" id="RWJN01000228">
    <property type="protein sequence ID" value="TCD64576.1"/>
    <property type="molecule type" value="Genomic_DNA"/>
</dbReference>
<name>A0A4R0RC85_9APHY</name>
<protein>
    <submittedName>
        <fullName evidence="2">Uncharacterized protein</fullName>
    </submittedName>
</protein>
<reference evidence="2 3" key="1">
    <citation type="submission" date="2018-11" db="EMBL/GenBank/DDBJ databases">
        <title>Genome assembly of Steccherinum ochraceum LE-BIN_3174, the white-rot fungus of the Steccherinaceae family (The Residual Polyporoid clade, Polyporales, Basidiomycota).</title>
        <authorList>
            <person name="Fedorova T.V."/>
            <person name="Glazunova O.A."/>
            <person name="Landesman E.O."/>
            <person name="Moiseenko K.V."/>
            <person name="Psurtseva N.V."/>
            <person name="Savinova O.S."/>
            <person name="Shakhova N.V."/>
            <person name="Tyazhelova T.V."/>
            <person name="Vasina D.V."/>
        </authorList>
    </citation>
    <scope>NUCLEOTIDE SEQUENCE [LARGE SCALE GENOMIC DNA]</scope>
    <source>
        <strain evidence="2 3">LE-BIN_3174</strain>
    </source>
</reference>
<dbReference type="Proteomes" id="UP000292702">
    <property type="component" value="Unassembled WGS sequence"/>
</dbReference>